<keyword evidence="2" id="KW-1185">Reference proteome</keyword>
<evidence type="ECO:0000313" key="2">
    <source>
        <dbReference type="Proteomes" id="UP001383192"/>
    </source>
</evidence>
<dbReference type="Proteomes" id="UP001383192">
    <property type="component" value="Unassembled WGS sequence"/>
</dbReference>
<proteinExistence type="predicted"/>
<evidence type="ECO:0000313" key="1">
    <source>
        <dbReference type="EMBL" id="KAK7043885.1"/>
    </source>
</evidence>
<protein>
    <submittedName>
        <fullName evidence="1">Uncharacterized protein</fullName>
    </submittedName>
</protein>
<accession>A0AAW0CZ24</accession>
<reference evidence="1 2" key="1">
    <citation type="submission" date="2024-01" db="EMBL/GenBank/DDBJ databases">
        <title>A draft genome for a cacao thread blight-causing isolate of Paramarasmius palmivorus.</title>
        <authorList>
            <person name="Baruah I.K."/>
            <person name="Bukari Y."/>
            <person name="Amoako-Attah I."/>
            <person name="Meinhardt L.W."/>
            <person name="Bailey B.A."/>
            <person name="Cohen S.P."/>
        </authorList>
    </citation>
    <scope>NUCLEOTIDE SEQUENCE [LARGE SCALE GENOMIC DNA]</scope>
    <source>
        <strain evidence="1 2">GH-12</strain>
    </source>
</reference>
<gene>
    <name evidence="1" type="ORF">VNI00_008051</name>
</gene>
<name>A0AAW0CZ24_9AGAR</name>
<dbReference type="EMBL" id="JAYKXP010000027">
    <property type="protein sequence ID" value="KAK7043885.1"/>
    <property type="molecule type" value="Genomic_DNA"/>
</dbReference>
<organism evidence="1 2">
    <name type="scientific">Paramarasmius palmivorus</name>
    <dbReference type="NCBI Taxonomy" id="297713"/>
    <lineage>
        <taxon>Eukaryota</taxon>
        <taxon>Fungi</taxon>
        <taxon>Dikarya</taxon>
        <taxon>Basidiomycota</taxon>
        <taxon>Agaricomycotina</taxon>
        <taxon>Agaricomycetes</taxon>
        <taxon>Agaricomycetidae</taxon>
        <taxon>Agaricales</taxon>
        <taxon>Marasmiineae</taxon>
        <taxon>Marasmiaceae</taxon>
        <taxon>Paramarasmius</taxon>
    </lineage>
</organism>
<comment type="caution">
    <text evidence="1">The sequence shown here is derived from an EMBL/GenBank/DDBJ whole genome shotgun (WGS) entry which is preliminary data.</text>
</comment>
<sequence>MCAFDNNNPGTPLRTFPGQPGTAFTWFVDVPAPTSVDFLVQDANGEAAQTAAITVQPGSSDCLN</sequence>
<dbReference type="AlphaFoldDB" id="A0AAW0CZ24"/>